<protein>
    <submittedName>
        <fullName evidence="8">Jg12690 protein</fullName>
    </submittedName>
</protein>
<dbReference type="PANTHER" id="PTHR23301:SF98">
    <property type="entry name" value="CHITIN-BINDING TYPE-2 DOMAIN-CONTAINING PROTEIN-RELATED"/>
    <property type="match status" value="1"/>
</dbReference>
<dbReference type="PROSITE" id="PS50940">
    <property type="entry name" value="CHIT_BIND_II"/>
    <property type="match status" value="2"/>
</dbReference>
<keyword evidence="5" id="KW-0325">Glycoprotein</keyword>
<dbReference type="PANTHER" id="PTHR23301">
    <property type="entry name" value="CHITIN BINDING PERITROPHIN-A"/>
    <property type="match status" value="1"/>
</dbReference>
<dbReference type="GO" id="GO:0008061">
    <property type="term" value="F:chitin binding"/>
    <property type="evidence" value="ECO:0007669"/>
    <property type="project" value="UniProtKB-KW"/>
</dbReference>
<keyword evidence="2 6" id="KW-0732">Signal</keyword>
<evidence type="ECO:0000313" key="9">
    <source>
        <dbReference type="Proteomes" id="UP000838756"/>
    </source>
</evidence>
<keyword evidence="3" id="KW-0677">Repeat</keyword>
<evidence type="ECO:0000256" key="6">
    <source>
        <dbReference type="SAM" id="SignalP"/>
    </source>
</evidence>
<dbReference type="InterPro" id="IPR002557">
    <property type="entry name" value="Chitin-bd_dom"/>
</dbReference>
<accession>A0A8S4RXR4</accession>
<dbReference type="GO" id="GO:0005576">
    <property type="term" value="C:extracellular region"/>
    <property type="evidence" value="ECO:0007669"/>
    <property type="project" value="InterPro"/>
</dbReference>
<sequence>MLKVLALVIFVWGCNAWAEESLLINKLTDKNARQKRLLFYDGEGQLVNTYGNSLYHYGRNEQENLFHWTFLNNFLSPIFPTAIGRTSIAYMVPVSDAVVQQINKDPVYQNKLLILTYKDPLVEVNPLCSGRRAQIPSTNLCSNFLNCWDGWAFEQECPAGLMFSTEGYCDYPQNVNCNNRKVKEPVSPMCSKEFEAFRNKVDCSEFFVCVNSLPVRFKCPADLAYSEVLGICDYPGRVACNFTQLITPSAPSSVQTTQLFTEATSTITPSESSTTAASTAAPISNQNRDKNMVINKYEYNTQSWSSTHVAVSRQDAIRQLQLGKIAQISVDN</sequence>
<dbReference type="SUPFAM" id="SSF57625">
    <property type="entry name" value="Invertebrate chitin-binding proteins"/>
    <property type="match status" value="2"/>
</dbReference>
<keyword evidence="9" id="KW-1185">Reference proteome</keyword>
<dbReference type="OrthoDB" id="8197172at2759"/>
<feature type="signal peptide" evidence="6">
    <location>
        <begin position="1"/>
        <end position="16"/>
    </location>
</feature>
<dbReference type="Gene3D" id="2.170.140.10">
    <property type="entry name" value="Chitin binding domain"/>
    <property type="match status" value="2"/>
</dbReference>
<keyword evidence="4" id="KW-1015">Disulfide bond</keyword>
<evidence type="ECO:0000256" key="3">
    <source>
        <dbReference type="ARBA" id="ARBA00022737"/>
    </source>
</evidence>
<evidence type="ECO:0000313" key="8">
    <source>
        <dbReference type="EMBL" id="CAH2243775.1"/>
    </source>
</evidence>
<evidence type="ECO:0000256" key="4">
    <source>
        <dbReference type="ARBA" id="ARBA00023157"/>
    </source>
</evidence>
<dbReference type="Pfam" id="PF01607">
    <property type="entry name" value="CBM_14"/>
    <property type="match status" value="2"/>
</dbReference>
<feature type="domain" description="Chitin-binding type-2" evidence="7">
    <location>
        <begin position="187"/>
        <end position="242"/>
    </location>
</feature>
<evidence type="ECO:0000256" key="1">
    <source>
        <dbReference type="ARBA" id="ARBA00022669"/>
    </source>
</evidence>
<comment type="caution">
    <text evidence="8">The sequence shown here is derived from an EMBL/GenBank/DDBJ whole genome shotgun (WGS) entry which is preliminary data.</text>
</comment>
<dbReference type="Proteomes" id="UP000838756">
    <property type="component" value="Unassembled WGS sequence"/>
</dbReference>
<feature type="chain" id="PRO_5035828888" evidence="6">
    <location>
        <begin position="17"/>
        <end position="332"/>
    </location>
</feature>
<evidence type="ECO:0000256" key="2">
    <source>
        <dbReference type="ARBA" id="ARBA00022729"/>
    </source>
</evidence>
<keyword evidence="1" id="KW-0147">Chitin-binding</keyword>
<evidence type="ECO:0000256" key="5">
    <source>
        <dbReference type="ARBA" id="ARBA00023180"/>
    </source>
</evidence>
<dbReference type="InterPro" id="IPR051940">
    <property type="entry name" value="Chitin_bind-dev_reg"/>
</dbReference>
<proteinExistence type="predicted"/>
<evidence type="ECO:0000259" key="7">
    <source>
        <dbReference type="PROSITE" id="PS50940"/>
    </source>
</evidence>
<dbReference type="SMART" id="SM00494">
    <property type="entry name" value="ChtBD2"/>
    <property type="match status" value="2"/>
</dbReference>
<dbReference type="EMBL" id="CAKXAJ010025773">
    <property type="protein sequence ID" value="CAH2243775.1"/>
    <property type="molecule type" value="Genomic_DNA"/>
</dbReference>
<feature type="domain" description="Chitin-binding type-2" evidence="7">
    <location>
        <begin position="125"/>
        <end position="179"/>
    </location>
</feature>
<dbReference type="InterPro" id="IPR036508">
    <property type="entry name" value="Chitin-bd_dom_sf"/>
</dbReference>
<dbReference type="AlphaFoldDB" id="A0A8S4RXR4"/>
<gene>
    <name evidence="8" type="primary">jg12690</name>
    <name evidence="8" type="ORF">PAEG_LOCUS19860</name>
</gene>
<reference evidence="8" key="1">
    <citation type="submission" date="2022-03" db="EMBL/GenBank/DDBJ databases">
        <authorList>
            <person name="Lindestad O."/>
        </authorList>
    </citation>
    <scope>NUCLEOTIDE SEQUENCE</scope>
</reference>
<organism evidence="8 9">
    <name type="scientific">Pararge aegeria aegeria</name>
    <dbReference type="NCBI Taxonomy" id="348720"/>
    <lineage>
        <taxon>Eukaryota</taxon>
        <taxon>Metazoa</taxon>
        <taxon>Ecdysozoa</taxon>
        <taxon>Arthropoda</taxon>
        <taxon>Hexapoda</taxon>
        <taxon>Insecta</taxon>
        <taxon>Pterygota</taxon>
        <taxon>Neoptera</taxon>
        <taxon>Endopterygota</taxon>
        <taxon>Lepidoptera</taxon>
        <taxon>Glossata</taxon>
        <taxon>Ditrysia</taxon>
        <taxon>Papilionoidea</taxon>
        <taxon>Nymphalidae</taxon>
        <taxon>Satyrinae</taxon>
        <taxon>Satyrini</taxon>
        <taxon>Parargina</taxon>
        <taxon>Pararge</taxon>
    </lineage>
</organism>
<name>A0A8S4RXR4_9NEOP</name>